<organism evidence="6 7">
    <name type="scientific">Flavobacterium rivuli WB 3.3-2 = DSM 21788</name>
    <dbReference type="NCBI Taxonomy" id="1121895"/>
    <lineage>
        <taxon>Bacteria</taxon>
        <taxon>Pseudomonadati</taxon>
        <taxon>Bacteroidota</taxon>
        <taxon>Flavobacteriia</taxon>
        <taxon>Flavobacteriales</taxon>
        <taxon>Flavobacteriaceae</taxon>
        <taxon>Flavobacterium</taxon>
    </lineage>
</organism>
<comment type="subcellular location">
    <subcellularLocation>
        <location evidence="1">Membrane</location>
        <topology evidence="1">Multi-pass membrane protein</topology>
    </subcellularLocation>
</comment>
<dbReference type="EMBL" id="JRLX01000008">
    <property type="protein sequence ID" value="KGO86793.1"/>
    <property type="molecule type" value="Genomic_DNA"/>
</dbReference>
<reference evidence="6 7" key="1">
    <citation type="submission" date="2013-09" db="EMBL/GenBank/DDBJ databases">
        <authorList>
            <person name="Zeng Z."/>
            <person name="Chen C."/>
        </authorList>
    </citation>
    <scope>NUCLEOTIDE SEQUENCE [LARGE SCALE GENOMIC DNA]</scope>
    <source>
        <strain evidence="6 7">WB 3.3-2</strain>
    </source>
</reference>
<sequence>MLAFKYGFLDRQPVVLALNNWQYIVMVLACCFIAAGGFYINNTAGVGKENNTEISEAKIYNIYIALTLIGVGLGYYIANFVGRPMHSGIFVVGAATLYIYATSLKQTVLVSNIVIALLMALPLIAIGIFTMYPVLNAENKLLLATLLDLMLDYALFIFVIGLLITFINDLSNADTDYNNGITTLPITLGRARTQKIVLVFALLPVGMLLYYGNAYIKELLFALGYGLVFILAPMIYFLIKLWNAKTPKDFQHLEMVLKIVLLFTVLSVAVVTFNIQYNAKG</sequence>
<evidence type="ECO:0000313" key="6">
    <source>
        <dbReference type="EMBL" id="KGO86793.1"/>
    </source>
</evidence>
<evidence type="ECO:0000256" key="2">
    <source>
        <dbReference type="ARBA" id="ARBA00022692"/>
    </source>
</evidence>
<dbReference type="GO" id="GO:0016020">
    <property type="term" value="C:membrane"/>
    <property type="evidence" value="ECO:0007669"/>
    <property type="project" value="UniProtKB-SubCell"/>
</dbReference>
<comment type="caution">
    <text evidence="6">The sequence shown here is derived from an EMBL/GenBank/DDBJ whole genome shotgun (WGS) entry which is preliminary data.</text>
</comment>
<evidence type="ECO:0000256" key="5">
    <source>
        <dbReference type="SAM" id="Phobius"/>
    </source>
</evidence>
<keyword evidence="7" id="KW-1185">Reference proteome</keyword>
<feature type="transmembrane region" description="Helical" evidence="5">
    <location>
        <begin position="84"/>
        <end position="101"/>
    </location>
</feature>
<keyword evidence="4 5" id="KW-0472">Membrane</keyword>
<accession>A0A0A2M5S7</accession>
<proteinExistence type="predicted"/>
<dbReference type="eggNOG" id="COG0382">
    <property type="taxonomic scope" value="Bacteria"/>
</dbReference>
<dbReference type="GO" id="GO:0016765">
    <property type="term" value="F:transferase activity, transferring alkyl or aryl (other than methyl) groups"/>
    <property type="evidence" value="ECO:0007669"/>
    <property type="project" value="InterPro"/>
</dbReference>
<keyword evidence="3 5" id="KW-1133">Transmembrane helix</keyword>
<dbReference type="STRING" id="1121895.GCA_000378485_00102"/>
<feature type="transmembrane region" description="Helical" evidence="5">
    <location>
        <begin position="259"/>
        <end position="277"/>
    </location>
</feature>
<gene>
    <name evidence="6" type="ORF">Q765_09210</name>
</gene>
<evidence type="ECO:0000313" key="7">
    <source>
        <dbReference type="Proteomes" id="UP000030152"/>
    </source>
</evidence>
<dbReference type="InterPro" id="IPR000537">
    <property type="entry name" value="UbiA_prenyltransferase"/>
</dbReference>
<evidence type="ECO:0000256" key="4">
    <source>
        <dbReference type="ARBA" id="ARBA00023136"/>
    </source>
</evidence>
<name>A0A0A2M5S7_9FLAO</name>
<feature type="transmembrane region" description="Helical" evidence="5">
    <location>
        <begin position="196"/>
        <end position="213"/>
    </location>
</feature>
<feature type="transmembrane region" description="Helical" evidence="5">
    <location>
        <begin position="141"/>
        <end position="167"/>
    </location>
</feature>
<feature type="transmembrane region" description="Helical" evidence="5">
    <location>
        <begin position="219"/>
        <end position="239"/>
    </location>
</feature>
<keyword evidence="2 5" id="KW-0812">Transmembrane</keyword>
<protein>
    <recommendedName>
        <fullName evidence="8">Prenyltransferase</fullName>
    </recommendedName>
</protein>
<dbReference type="Gene3D" id="1.20.120.1780">
    <property type="entry name" value="UbiA prenyltransferase"/>
    <property type="match status" value="1"/>
</dbReference>
<evidence type="ECO:0000256" key="1">
    <source>
        <dbReference type="ARBA" id="ARBA00004141"/>
    </source>
</evidence>
<dbReference type="Proteomes" id="UP000030152">
    <property type="component" value="Unassembled WGS sequence"/>
</dbReference>
<dbReference type="Pfam" id="PF01040">
    <property type="entry name" value="UbiA"/>
    <property type="match status" value="1"/>
</dbReference>
<evidence type="ECO:0000256" key="3">
    <source>
        <dbReference type="ARBA" id="ARBA00022989"/>
    </source>
</evidence>
<feature type="transmembrane region" description="Helical" evidence="5">
    <location>
        <begin position="113"/>
        <end position="135"/>
    </location>
</feature>
<evidence type="ECO:0008006" key="8">
    <source>
        <dbReference type="Google" id="ProtNLM"/>
    </source>
</evidence>
<dbReference type="AlphaFoldDB" id="A0A0A2M5S7"/>
<feature type="transmembrane region" description="Helical" evidence="5">
    <location>
        <begin position="20"/>
        <end position="40"/>
    </location>
</feature>
<feature type="transmembrane region" description="Helical" evidence="5">
    <location>
        <begin position="60"/>
        <end position="78"/>
    </location>
</feature>
<dbReference type="PROSITE" id="PS51257">
    <property type="entry name" value="PROKAR_LIPOPROTEIN"/>
    <property type="match status" value="1"/>
</dbReference>